<protein>
    <recommendedName>
        <fullName evidence="5">Methyltransferase</fullName>
        <ecNumber evidence="5">2.1.1.-</ecNumber>
    </recommendedName>
</protein>
<keyword evidence="4" id="KW-0680">Restriction system</keyword>
<dbReference type="AlphaFoldDB" id="A0A8B3RXG3"/>
<gene>
    <name evidence="9" type="primary">dpnA_1</name>
    <name evidence="7" type="ORF">DAI13_10635</name>
    <name evidence="8" type="ORF">EU507_03745</name>
    <name evidence="9" type="ORF">NCTC13379_01731</name>
</gene>
<evidence type="ECO:0000256" key="2">
    <source>
        <dbReference type="ARBA" id="ARBA00022603"/>
    </source>
</evidence>
<dbReference type="InterPro" id="IPR002052">
    <property type="entry name" value="DNA_methylase_N6_adenine_CS"/>
</dbReference>
<dbReference type="PIRSF" id="PIRSF036758">
    <property type="entry name" value="Aden_M_ParB"/>
    <property type="match status" value="1"/>
</dbReference>
<dbReference type="EMBL" id="PZZH01000001">
    <property type="protein sequence ID" value="PTN78181.1"/>
    <property type="molecule type" value="Genomic_DNA"/>
</dbReference>
<reference evidence="7 10" key="1">
    <citation type="submission" date="2018-04" db="EMBL/GenBank/DDBJ databases">
        <authorList>
            <person name="Van Tyne D."/>
        </authorList>
    </citation>
    <scope>NUCLEOTIDE SEQUENCE [LARGE SCALE GENOMIC DNA]</scope>
    <source>
        <strain evidence="7 10">B2535</strain>
    </source>
</reference>
<dbReference type="InterPro" id="IPR002941">
    <property type="entry name" value="DNA_methylase_N4/N6"/>
</dbReference>
<dbReference type="GO" id="GO:0005694">
    <property type="term" value="C:chromosome"/>
    <property type="evidence" value="ECO:0007669"/>
    <property type="project" value="TreeGrafter"/>
</dbReference>
<dbReference type="Proteomes" id="UP000254396">
    <property type="component" value="Unassembled WGS sequence"/>
</dbReference>
<evidence type="ECO:0000256" key="4">
    <source>
        <dbReference type="ARBA" id="ARBA00022747"/>
    </source>
</evidence>
<evidence type="ECO:0000256" key="5">
    <source>
        <dbReference type="RuleBase" id="RU362026"/>
    </source>
</evidence>
<sequence>MDIKVQKTEDLIPYEKNPRHNEGAITAVAKSIEKFGFKVPIVVDASNVIVNGHTRLKAAKYLGLKEVPTIIADDLTPEQIKAFRLADNKVGEIATWDEELLNAELDELADLDLDFDMTEFGFDLPDIEGEEVEVIEDEFEEELPAEPISKLGDIYQLGRHRLMCGDSTNSLEVEKLMGNKKADLLITDPPYNVAYEGKGKEALTIKNDSKETNEFHSFLYEAFSAAINNMKLGSSFYVWYASSEVVNFHTALEEAGFLVKQELIWNKNSMVLSRQDYHWKHEPCLYGWASGGSHSWYSDRKQTTILNFDRPTVNKEHPTMKPVALFDYQIKNSSKQGDCILDLFGGSGTTLIACEQNEREAYLMELDPRYVDVIIARWEAFTGEVAVKISGNDTAVVDGG</sequence>
<dbReference type="REBASE" id="364515">
    <property type="entry name" value="M.EfaL15ORF9675P"/>
</dbReference>
<evidence type="ECO:0000313" key="9">
    <source>
        <dbReference type="EMBL" id="STP65672.1"/>
    </source>
</evidence>
<dbReference type="Pfam" id="PF01555">
    <property type="entry name" value="N6_N4_Mtase"/>
    <property type="match status" value="1"/>
</dbReference>
<reference evidence="9 11" key="2">
    <citation type="submission" date="2018-06" db="EMBL/GenBank/DDBJ databases">
        <authorList>
            <consortium name="Pathogen Informatics"/>
            <person name="Doyle S."/>
        </authorList>
    </citation>
    <scope>NUCLEOTIDE SEQUENCE [LARGE SCALE GENOMIC DNA]</scope>
    <source>
        <strain evidence="9 11">NCTC13379</strain>
    </source>
</reference>
<evidence type="ECO:0000313" key="10">
    <source>
        <dbReference type="Proteomes" id="UP000244140"/>
    </source>
</evidence>
<dbReference type="PRINTS" id="PR00508">
    <property type="entry name" value="S21N4MTFRASE"/>
</dbReference>
<dbReference type="InterPro" id="IPR050336">
    <property type="entry name" value="Chromosome_partition/occlusion"/>
</dbReference>
<dbReference type="InterPro" id="IPR029063">
    <property type="entry name" value="SAM-dependent_MTases_sf"/>
</dbReference>
<keyword evidence="3 9" id="KW-0808">Transferase</keyword>
<dbReference type="Gene3D" id="3.40.50.150">
    <property type="entry name" value="Vaccinia Virus protein VP39"/>
    <property type="match status" value="1"/>
</dbReference>
<feature type="domain" description="ParB-like N-terminal" evidence="6">
    <location>
        <begin position="4"/>
        <end position="89"/>
    </location>
</feature>
<dbReference type="PROSITE" id="PS00092">
    <property type="entry name" value="N6_MTASE"/>
    <property type="match status" value="1"/>
</dbReference>
<dbReference type="GO" id="GO:0007059">
    <property type="term" value="P:chromosome segregation"/>
    <property type="evidence" value="ECO:0007669"/>
    <property type="project" value="TreeGrafter"/>
</dbReference>
<dbReference type="PANTHER" id="PTHR33375">
    <property type="entry name" value="CHROMOSOME-PARTITIONING PROTEIN PARB-RELATED"/>
    <property type="match status" value="1"/>
</dbReference>
<dbReference type="GO" id="GO:0032259">
    <property type="term" value="P:methylation"/>
    <property type="evidence" value="ECO:0007669"/>
    <property type="project" value="UniProtKB-KW"/>
</dbReference>
<dbReference type="GO" id="GO:0009307">
    <property type="term" value="P:DNA restriction-modification system"/>
    <property type="evidence" value="ECO:0007669"/>
    <property type="project" value="UniProtKB-KW"/>
</dbReference>
<proteinExistence type="inferred from homology"/>
<dbReference type="Proteomes" id="UP000292223">
    <property type="component" value="Unassembled WGS sequence"/>
</dbReference>
<organism evidence="8 12">
    <name type="scientific">Enterococcus faecalis</name>
    <name type="common">Streptococcus faecalis</name>
    <dbReference type="NCBI Taxonomy" id="1351"/>
    <lineage>
        <taxon>Bacteria</taxon>
        <taxon>Bacillati</taxon>
        <taxon>Bacillota</taxon>
        <taxon>Bacilli</taxon>
        <taxon>Lactobacillales</taxon>
        <taxon>Enterococcaceae</taxon>
        <taxon>Enterococcus</taxon>
    </lineage>
</organism>
<dbReference type="PANTHER" id="PTHR33375:SF1">
    <property type="entry name" value="CHROMOSOME-PARTITIONING PROTEIN PARB-RELATED"/>
    <property type="match status" value="1"/>
</dbReference>
<evidence type="ECO:0000256" key="1">
    <source>
        <dbReference type="ARBA" id="ARBA00006594"/>
    </source>
</evidence>
<dbReference type="SUPFAM" id="SSF53335">
    <property type="entry name" value="S-adenosyl-L-methionine-dependent methyltransferases"/>
    <property type="match status" value="1"/>
</dbReference>
<comment type="similarity">
    <text evidence="1 5">Belongs to the N(4)/N(6)-methyltransferase family.</text>
</comment>
<dbReference type="InterPro" id="IPR001091">
    <property type="entry name" value="RM_Methyltransferase"/>
</dbReference>
<accession>A0A8B3RXG3</accession>
<evidence type="ECO:0000256" key="3">
    <source>
        <dbReference type="ARBA" id="ARBA00022679"/>
    </source>
</evidence>
<dbReference type="EMBL" id="UGIX01000001">
    <property type="protein sequence ID" value="STP65672.1"/>
    <property type="molecule type" value="Genomic_DNA"/>
</dbReference>
<dbReference type="InterPro" id="IPR015840">
    <property type="entry name" value="DNA_MeTrfase_ParB"/>
</dbReference>
<evidence type="ECO:0000313" key="11">
    <source>
        <dbReference type="Proteomes" id="UP000254396"/>
    </source>
</evidence>
<evidence type="ECO:0000313" key="8">
    <source>
        <dbReference type="EMBL" id="RYU34590.1"/>
    </source>
</evidence>
<evidence type="ECO:0000259" key="6">
    <source>
        <dbReference type="SMART" id="SM00470"/>
    </source>
</evidence>
<dbReference type="SMART" id="SM00470">
    <property type="entry name" value="ParB"/>
    <property type="match status" value="1"/>
</dbReference>
<dbReference type="REBASE" id="431057">
    <property type="entry name" value="M.Efa13379ORF1731P"/>
</dbReference>
<evidence type="ECO:0000313" key="12">
    <source>
        <dbReference type="Proteomes" id="UP000292223"/>
    </source>
</evidence>
<name>A0A8B3RXG3_ENTFL</name>
<dbReference type="InterPro" id="IPR036086">
    <property type="entry name" value="ParB/Sulfiredoxin_sf"/>
</dbReference>
<dbReference type="GO" id="GO:0045881">
    <property type="term" value="P:positive regulation of sporulation resulting in formation of a cellular spore"/>
    <property type="evidence" value="ECO:0007669"/>
    <property type="project" value="TreeGrafter"/>
</dbReference>
<dbReference type="RefSeq" id="WP_002399577.1">
    <property type="nucleotide sequence ID" value="NZ_AP026714.1"/>
</dbReference>
<dbReference type="GO" id="GO:0008170">
    <property type="term" value="F:N-methyltransferase activity"/>
    <property type="evidence" value="ECO:0007669"/>
    <property type="project" value="InterPro"/>
</dbReference>
<dbReference type="Pfam" id="PF02195">
    <property type="entry name" value="ParB_N"/>
    <property type="match status" value="1"/>
</dbReference>
<dbReference type="GO" id="GO:0003677">
    <property type="term" value="F:DNA binding"/>
    <property type="evidence" value="ECO:0007669"/>
    <property type="project" value="InterPro"/>
</dbReference>
<comment type="caution">
    <text evidence="8">The sequence shown here is derived from an EMBL/GenBank/DDBJ whole genome shotgun (WGS) entry which is preliminary data.</text>
</comment>
<dbReference type="SMR" id="A0A8B3RXG3"/>
<dbReference type="SUPFAM" id="SSF110849">
    <property type="entry name" value="ParB/Sulfiredoxin"/>
    <property type="match status" value="1"/>
</dbReference>
<reference evidence="8 12" key="3">
    <citation type="submission" date="2019-02" db="EMBL/GenBank/DDBJ databases">
        <title>From farm to fork: dissemination of Tn554::fexA-optrA in linezolid-resistant Enterococcus faecalis clones from chicken feces and meat in Tunisia.</title>
        <authorList>
            <person name="Tedim A.P."/>
            <person name="Elghaieb H."/>
            <person name="Abbassi M.S."/>
            <person name="Novais C."/>
            <person name="Hassen A."/>
            <person name="Peixe L."/>
            <person name="Freitas A.R."/>
        </authorList>
    </citation>
    <scope>NUCLEOTIDE SEQUENCE [LARGE SCALE GENOMIC DNA]</scope>
    <source>
        <strain evidence="8 12">728T</strain>
    </source>
</reference>
<keyword evidence="2 8" id="KW-0489">Methyltransferase</keyword>
<dbReference type="Proteomes" id="UP000244140">
    <property type="component" value="Unassembled WGS sequence"/>
</dbReference>
<dbReference type="Gene3D" id="3.90.1530.10">
    <property type="entry name" value="Conserved hypothetical protein from pyrococcus furiosus pfu- 392566-001, ParB domain"/>
    <property type="match status" value="1"/>
</dbReference>
<dbReference type="CDD" id="cd16402">
    <property type="entry name" value="ParB_N_like_MT"/>
    <property type="match status" value="1"/>
</dbReference>
<dbReference type="EMBL" id="SEWT01000002">
    <property type="protein sequence ID" value="RYU34590.1"/>
    <property type="molecule type" value="Genomic_DNA"/>
</dbReference>
<dbReference type="InterPro" id="IPR003115">
    <property type="entry name" value="ParB_N"/>
</dbReference>
<evidence type="ECO:0000313" key="7">
    <source>
        <dbReference type="EMBL" id="PTN78181.1"/>
    </source>
</evidence>
<dbReference type="EC" id="2.1.1.-" evidence="5"/>